<keyword evidence="3" id="KW-1185">Reference proteome</keyword>
<name>A0ABR4NL55_9FUNG</name>
<evidence type="ECO:0000313" key="3">
    <source>
        <dbReference type="Proteomes" id="UP001527925"/>
    </source>
</evidence>
<evidence type="ECO:0000313" key="2">
    <source>
        <dbReference type="EMBL" id="KAL2920164.1"/>
    </source>
</evidence>
<organism evidence="2 3">
    <name type="scientific">Polyrhizophydium stewartii</name>
    <dbReference type="NCBI Taxonomy" id="2732419"/>
    <lineage>
        <taxon>Eukaryota</taxon>
        <taxon>Fungi</taxon>
        <taxon>Fungi incertae sedis</taxon>
        <taxon>Chytridiomycota</taxon>
        <taxon>Chytridiomycota incertae sedis</taxon>
        <taxon>Chytridiomycetes</taxon>
        <taxon>Rhizophydiales</taxon>
        <taxon>Rhizophydiales incertae sedis</taxon>
        <taxon>Polyrhizophydium</taxon>
    </lineage>
</organism>
<dbReference type="EMBL" id="JADGIZ020000001">
    <property type="protein sequence ID" value="KAL2920164.1"/>
    <property type="molecule type" value="Genomic_DNA"/>
</dbReference>
<sequence>MRDAKKLCGLTVHQRSRAAGADGAAAGTAAEHAAPHAPDAPTGGRLGPQCHEFAFRDPSGDGDDDADAGGSSSAARRRKQAHQAPADYRGRAYLSVPSALDPFSVFVWYQQRTPHDPDLVCVDVAVDGKRSPGWILRSGRRNGVSIEQIMHRGKATVLEFSPAKASASAARSSGPALAGTIEAKFWRVMHIEGGAVAKPSRSRKSSGRGSDTPTPGNPRGGDGDGSNDEGDGEDDDEDEDSDDSDEDLSSQYIPDEGLPALCVLTLHYRDAAWLAAHHKVAASRHRQALGDATNSPRTPGSKAKRPPKKAAAAAAASASAAAAAPDTPQQQRPVLSSLPTSELSTALSSPVVSKHRQIHFSALQSSPMRPPRTPLSHLNQNMNRRDGIGSAASTPDTPKARARLPGTDPASVLSDMPTALESVGDSASVAMELDTELWSAADAIGQGGPATGEATAVEPTVPVPAQRGATPDVGSDDAPGSPFRPPRTTVATNLDSDDEDNVGQANGAVAKEVSEAAAVTAETTGAAGAEIRADVTAAAPTKQPEMVPRAFRQRVPVFVTFGTASTGGIKANKLSPAQPVDAASVPQPEPPRTSAAGRLTLDASDTRSDLDPAIRRFVSYMTHGVRGTREQHDRGVPSLDDAHPDDAASGHEPHGSAVIGAKRFRVFVDCGDRARVRLDDVSDADMPLICGIHVVL</sequence>
<reference evidence="2 3" key="1">
    <citation type="submission" date="2023-09" db="EMBL/GenBank/DDBJ databases">
        <title>Pangenome analysis of Batrachochytrium dendrobatidis and related Chytrids.</title>
        <authorList>
            <person name="Yacoub M.N."/>
            <person name="Stajich J.E."/>
            <person name="James T.Y."/>
        </authorList>
    </citation>
    <scope>NUCLEOTIDE SEQUENCE [LARGE SCALE GENOMIC DNA]</scope>
    <source>
        <strain evidence="2 3">JEL0888</strain>
    </source>
</reference>
<feature type="compositionally biased region" description="Low complexity" evidence="1">
    <location>
        <begin position="309"/>
        <end position="325"/>
    </location>
</feature>
<protein>
    <submittedName>
        <fullName evidence="2">Uncharacterized protein</fullName>
    </submittedName>
</protein>
<feature type="compositionally biased region" description="Acidic residues" evidence="1">
    <location>
        <begin position="225"/>
        <end position="248"/>
    </location>
</feature>
<feature type="region of interest" description="Disordered" evidence="1">
    <location>
        <begin position="1"/>
        <end position="86"/>
    </location>
</feature>
<dbReference type="Proteomes" id="UP001527925">
    <property type="component" value="Unassembled WGS sequence"/>
</dbReference>
<evidence type="ECO:0000256" key="1">
    <source>
        <dbReference type="SAM" id="MobiDB-lite"/>
    </source>
</evidence>
<feature type="compositionally biased region" description="Low complexity" evidence="1">
    <location>
        <begin position="18"/>
        <end position="43"/>
    </location>
</feature>
<feature type="region of interest" description="Disordered" evidence="1">
    <location>
        <begin position="285"/>
        <end position="341"/>
    </location>
</feature>
<feature type="region of interest" description="Disordered" evidence="1">
    <location>
        <begin position="196"/>
        <end position="254"/>
    </location>
</feature>
<gene>
    <name evidence="2" type="ORF">HK105_200230</name>
</gene>
<feature type="region of interest" description="Disordered" evidence="1">
    <location>
        <begin position="568"/>
        <end position="598"/>
    </location>
</feature>
<feature type="compositionally biased region" description="Polar residues" evidence="1">
    <location>
        <begin position="327"/>
        <end position="341"/>
    </location>
</feature>
<feature type="region of interest" description="Disordered" evidence="1">
    <location>
        <begin position="361"/>
        <end position="414"/>
    </location>
</feature>
<accession>A0ABR4NL55</accession>
<proteinExistence type="predicted"/>
<comment type="caution">
    <text evidence="2">The sequence shown here is derived from an EMBL/GenBank/DDBJ whole genome shotgun (WGS) entry which is preliminary data.</text>
</comment>
<feature type="region of interest" description="Disordered" evidence="1">
    <location>
        <begin position="446"/>
        <end position="503"/>
    </location>
</feature>
<feature type="region of interest" description="Disordered" evidence="1">
    <location>
        <begin position="625"/>
        <end position="655"/>
    </location>
</feature>
<feature type="compositionally biased region" description="Basic and acidic residues" evidence="1">
    <location>
        <begin position="627"/>
        <end position="654"/>
    </location>
</feature>